<evidence type="ECO:0000256" key="6">
    <source>
        <dbReference type="ARBA" id="ARBA00023180"/>
    </source>
</evidence>
<protein>
    <submittedName>
        <fullName evidence="8">Uncharacterized protein</fullName>
    </submittedName>
</protein>
<reference evidence="8" key="1">
    <citation type="journal article" date="2020" name="bioRxiv">
        <title>Comparative genomics of Chlamydomonas.</title>
        <authorList>
            <person name="Craig R.J."/>
            <person name="Hasan A.R."/>
            <person name="Ness R.W."/>
            <person name="Keightley P.D."/>
        </authorList>
    </citation>
    <scope>NUCLEOTIDE SEQUENCE</scope>
    <source>
        <strain evidence="8">SAG 7.73</strain>
    </source>
</reference>
<evidence type="ECO:0000256" key="5">
    <source>
        <dbReference type="ARBA" id="ARBA00023136"/>
    </source>
</evidence>
<evidence type="ECO:0000313" key="8">
    <source>
        <dbReference type="EMBL" id="KAG2441731.1"/>
    </source>
</evidence>
<evidence type="ECO:0000256" key="2">
    <source>
        <dbReference type="ARBA" id="ARBA00009706"/>
    </source>
</evidence>
<proteinExistence type="inferred from homology"/>
<evidence type="ECO:0000256" key="1">
    <source>
        <dbReference type="ARBA" id="ARBA00004141"/>
    </source>
</evidence>
<dbReference type="GO" id="GO:0016020">
    <property type="term" value="C:membrane"/>
    <property type="evidence" value="ECO:0007669"/>
    <property type="project" value="UniProtKB-SubCell"/>
</dbReference>
<feature type="transmembrane region" description="Helical" evidence="7">
    <location>
        <begin position="118"/>
        <end position="138"/>
    </location>
</feature>
<accession>A0A835W9M3</accession>
<feature type="transmembrane region" description="Helical" evidence="7">
    <location>
        <begin position="205"/>
        <end position="232"/>
    </location>
</feature>
<feature type="transmembrane region" description="Helical" evidence="7">
    <location>
        <begin position="159"/>
        <end position="185"/>
    </location>
</feature>
<dbReference type="InterPro" id="IPR019395">
    <property type="entry name" value="Transmembrane_161A/B"/>
</dbReference>
<comment type="subcellular location">
    <subcellularLocation>
        <location evidence="1">Membrane</location>
        <topology evidence="1">Multi-pass membrane protein</topology>
    </subcellularLocation>
</comment>
<name>A0A835W9M3_CHLIN</name>
<comment type="similarity">
    <text evidence="2">Belongs to the TMEM161 family.</text>
</comment>
<feature type="transmembrane region" description="Helical" evidence="7">
    <location>
        <begin position="398"/>
        <end position="427"/>
    </location>
</feature>
<feature type="transmembrane region" description="Helical" evidence="7">
    <location>
        <begin position="289"/>
        <end position="314"/>
    </location>
</feature>
<organism evidence="8 9">
    <name type="scientific">Chlamydomonas incerta</name>
    <dbReference type="NCBI Taxonomy" id="51695"/>
    <lineage>
        <taxon>Eukaryota</taxon>
        <taxon>Viridiplantae</taxon>
        <taxon>Chlorophyta</taxon>
        <taxon>core chlorophytes</taxon>
        <taxon>Chlorophyceae</taxon>
        <taxon>CS clade</taxon>
        <taxon>Chlamydomonadales</taxon>
        <taxon>Chlamydomonadaceae</taxon>
        <taxon>Chlamydomonas</taxon>
    </lineage>
</organism>
<dbReference type="AlphaFoldDB" id="A0A835W9M3"/>
<feature type="transmembrane region" description="Helical" evidence="7">
    <location>
        <begin position="33"/>
        <end position="53"/>
    </location>
</feature>
<evidence type="ECO:0000256" key="3">
    <source>
        <dbReference type="ARBA" id="ARBA00022692"/>
    </source>
</evidence>
<keyword evidence="3 7" id="KW-0812">Transmembrane</keyword>
<keyword evidence="4 7" id="KW-1133">Transmembrane helix</keyword>
<keyword evidence="9" id="KW-1185">Reference proteome</keyword>
<evidence type="ECO:0000313" key="9">
    <source>
        <dbReference type="Proteomes" id="UP000650467"/>
    </source>
</evidence>
<sequence>MWSLCPVVIAWAVHQLLVLQTGGSLMRLLGDQAYIAAVAVTAAAAAYLLLVAAPRSWICWDVGQAAAQLDELWNVGGARVLASRLNNPLLKALGISNQQLSAAGAALPGAPQLHSDPMAVAAGVAAVAGVLAASMMASCSRIARLYAHISPVPQWAEQYLAPPAIVTAVLRLALAVPLVVVLYGLKPMTAYLASGLGVANPGTFLSGPTAGAAGAVGPALLLATSLLFILAIRPLAAAHLGTGLLEWHVLRHSDTTLTGAVAAAQPTAAASASVKEVRDMVARRRLNNVYATVCQTALQLLGPATILTALVLMYGSAAGSLDHLRTPVPLLLRRAANTTAAAPAAPVPAAPSPEAASGLEGLEEAATASAVAASAAAAAAGAAAKALAAGELPPMPSLAFITFATSFLGWWCCVAIVAFTYPMLLIYRLGMHIG</sequence>
<gene>
    <name evidence="8" type="ORF">HXX76_003346</name>
</gene>
<keyword evidence="6" id="KW-0325">Glycoprotein</keyword>
<keyword evidence="5 7" id="KW-0472">Membrane</keyword>
<dbReference type="PANTHER" id="PTHR13624:SF6">
    <property type="entry name" value="EMEI"/>
    <property type="match status" value="1"/>
</dbReference>
<evidence type="ECO:0000256" key="4">
    <source>
        <dbReference type="ARBA" id="ARBA00022989"/>
    </source>
</evidence>
<comment type="caution">
    <text evidence="8">The sequence shown here is derived from an EMBL/GenBank/DDBJ whole genome shotgun (WGS) entry which is preliminary data.</text>
</comment>
<dbReference type="Proteomes" id="UP000650467">
    <property type="component" value="Unassembled WGS sequence"/>
</dbReference>
<dbReference type="EMBL" id="JAEHOC010000005">
    <property type="protein sequence ID" value="KAG2441731.1"/>
    <property type="molecule type" value="Genomic_DNA"/>
</dbReference>
<evidence type="ECO:0000256" key="7">
    <source>
        <dbReference type="SAM" id="Phobius"/>
    </source>
</evidence>
<dbReference type="PANTHER" id="PTHR13624">
    <property type="entry name" value="RE42071P"/>
    <property type="match status" value="1"/>
</dbReference>
<dbReference type="OrthoDB" id="541790at2759"/>